<dbReference type="Gene3D" id="1.10.238.160">
    <property type="match status" value="1"/>
</dbReference>
<reference evidence="2 3" key="1">
    <citation type="journal article" date="2019" name="Int. J. Syst. Evol. Microbiol.">
        <title>The Global Catalogue of Microorganisms (GCM) 10K type strain sequencing project: providing services to taxonomists for standard genome sequencing and annotation.</title>
        <authorList>
            <consortium name="The Broad Institute Genomics Platform"/>
            <consortium name="The Broad Institute Genome Sequencing Center for Infectious Disease"/>
            <person name="Wu L."/>
            <person name="Ma J."/>
        </authorList>
    </citation>
    <scope>NUCLEOTIDE SEQUENCE [LARGE SCALE GENOMIC DNA]</scope>
    <source>
        <strain evidence="2 3">JCM 14162</strain>
    </source>
</reference>
<dbReference type="RefSeq" id="WP_407673723.1">
    <property type="nucleotide sequence ID" value="NZ_BAAAEM010000002.1"/>
</dbReference>
<protein>
    <recommendedName>
        <fullName evidence="1">Helix-turn-helix domain-containing protein</fullName>
    </recommendedName>
</protein>
<gene>
    <name evidence="2" type="ORF">GCM10009096_19260</name>
</gene>
<accession>A0ABN1AJF1</accession>
<proteinExistence type="predicted"/>
<organism evidence="2 3">
    <name type="scientific">Parasphingorhabdus litoris</name>
    <dbReference type="NCBI Taxonomy" id="394733"/>
    <lineage>
        <taxon>Bacteria</taxon>
        <taxon>Pseudomonadati</taxon>
        <taxon>Pseudomonadota</taxon>
        <taxon>Alphaproteobacteria</taxon>
        <taxon>Sphingomonadales</taxon>
        <taxon>Sphingomonadaceae</taxon>
        <taxon>Parasphingorhabdus</taxon>
    </lineage>
</organism>
<dbReference type="Pfam" id="PF12728">
    <property type="entry name" value="HTH_17"/>
    <property type="match status" value="1"/>
</dbReference>
<dbReference type="InterPro" id="IPR010093">
    <property type="entry name" value="SinI_DNA-bd"/>
</dbReference>
<feature type="domain" description="Helix-turn-helix" evidence="1">
    <location>
        <begin position="5"/>
        <end position="53"/>
    </location>
</feature>
<dbReference type="InterPro" id="IPR041657">
    <property type="entry name" value="HTH_17"/>
</dbReference>
<evidence type="ECO:0000313" key="3">
    <source>
        <dbReference type="Proteomes" id="UP001500713"/>
    </source>
</evidence>
<sequence length="58" mass="6789">MTKKLLTVRQFCYLYGIGRTTFYAEVKQGRIPILKIGKATRVAREDAEKWVENLREAQ</sequence>
<evidence type="ECO:0000313" key="2">
    <source>
        <dbReference type="EMBL" id="GAA0477516.1"/>
    </source>
</evidence>
<comment type="caution">
    <text evidence="2">The sequence shown here is derived from an EMBL/GenBank/DDBJ whole genome shotgun (WGS) entry which is preliminary data.</text>
</comment>
<dbReference type="Proteomes" id="UP001500713">
    <property type="component" value="Unassembled WGS sequence"/>
</dbReference>
<name>A0ABN1AJF1_9SPHN</name>
<dbReference type="EMBL" id="BAAAEM010000002">
    <property type="protein sequence ID" value="GAA0477516.1"/>
    <property type="molecule type" value="Genomic_DNA"/>
</dbReference>
<evidence type="ECO:0000259" key="1">
    <source>
        <dbReference type="Pfam" id="PF12728"/>
    </source>
</evidence>
<dbReference type="NCBIfam" id="TIGR01764">
    <property type="entry name" value="excise"/>
    <property type="match status" value="1"/>
</dbReference>
<keyword evidence="3" id="KW-1185">Reference proteome</keyword>